<evidence type="ECO:0000313" key="7">
    <source>
        <dbReference type="EMBL" id="EHQ01113.1"/>
    </source>
</evidence>
<keyword evidence="3 6" id="KW-0812">Transmembrane</keyword>
<reference evidence="8" key="1">
    <citation type="journal article" date="2012" name="Stand. Genomic Sci.">
        <title>Genome sequence of the Antarctic rhodopsins-containing flavobacterium Gillisia limnaea type strain (R-8282(T)).</title>
        <authorList>
            <person name="Riedel T."/>
            <person name="Held B."/>
            <person name="Nolan M."/>
            <person name="Lucas S."/>
            <person name="Lapidus A."/>
            <person name="Tice H."/>
            <person name="Del Rio T.G."/>
            <person name="Cheng J.F."/>
            <person name="Han C."/>
            <person name="Tapia R."/>
            <person name="Goodwin L.A."/>
            <person name="Pitluck S."/>
            <person name="Liolios K."/>
            <person name="Mavromatis K."/>
            <person name="Pagani I."/>
            <person name="Ivanova N."/>
            <person name="Mikhailova N."/>
            <person name="Pati A."/>
            <person name="Chen A."/>
            <person name="Palaniappan K."/>
            <person name="Land M."/>
            <person name="Rohde M."/>
            <person name="Tindall B.J."/>
            <person name="Detter J.C."/>
            <person name="Goker M."/>
            <person name="Bristow J."/>
            <person name="Eisen J.A."/>
            <person name="Markowitz V."/>
            <person name="Hugenholtz P."/>
            <person name="Kyrpides N.C."/>
            <person name="Klenk H.P."/>
            <person name="Woyke T."/>
        </authorList>
    </citation>
    <scope>NUCLEOTIDE SEQUENCE [LARGE SCALE GENOMIC DNA]</scope>
    <source>
        <strain evidence="8">DSM 15749 / LMG 21470 / R-8282</strain>
    </source>
</reference>
<dbReference type="PIRSF" id="PIRSF035875">
    <property type="entry name" value="RNase_BN"/>
    <property type="match status" value="1"/>
</dbReference>
<evidence type="ECO:0000256" key="3">
    <source>
        <dbReference type="ARBA" id="ARBA00022692"/>
    </source>
</evidence>
<dbReference type="PANTHER" id="PTHR30213">
    <property type="entry name" value="INNER MEMBRANE PROTEIN YHJD"/>
    <property type="match status" value="1"/>
</dbReference>
<feature type="transmembrane region" description="Helical" evidence="6">
    <location>
        <begin position="182"/>
        <end position="200"/>
    </location>
</feature>
<dbReference type="OrthoDB" id="9797028at2"/>
<evidence type="ECO:0000313" key="8">
    <source>
        <dbReference type="Proteomes" id="UP000003844"/>
    </source>
</evidence>
<evidence type="ECO:0000256" key="4">
    <source>
        <dbReference type="ARBA" id="ARBA00022989"/>
    </source>
</evidence>
<dbReference type="PANTHER" id="PTHR30213:SF1">
    <property type="entry name" value="INNER MEMBRANE PROTEIN YHJD"/>
    <property type="match status" value="1"/>
</dbReference>
<keyword evidence="8" id="KW-1185">Reference proteome</keyword>
<dbReference type="AlphaFoldDB" id="H2BYJ2"/>
<keyword evidence="2" id="KW-1003">Cell membrane</keyword>
<name>H2BYJ2_GILLR</name>
<feature type="transmembrane region" description="Helical" evidence="6">
    <location>
        <begin position="91"/>
        <end position="113"/>
    </location>
</feature>
<feature type="transmembrane region" description="Helical" evidence="6">
    <location>
        <begin position="212"/>
        <end position="235"/>
    </location>
</feature>
<feature type="transmembrane region" description="Helical" evidence="6">
    <location>
        <begin position="247"/>
        <end position="268"/>
    </location>
</feature>
<evidence type="ECO:0000256" key="2">
    <source>
        <dbReference type="ARBA" id="ARBA00022475"/>
    </source>
</evidence>
<sequence>MNRLKTFFKLLKRTYSSWISNDPWAESAIIAYYTIFSLPSLLIIVVSIAGYFFGRDAVQGRINNQISGFIGNDAALAIEKMISSAAVTENSIWAIVFGVSILLFGATGVFFRLKIAMNNIWNVVSRKENFTRMIMDRLISFGMILVIGFLLLLSLLVSALVKIMGDYIEEIAPVITAVGLEIINYALSFIFITFLFGAIFKLLPDIIIKWKITLYGAALTTVLFLIGEFLIGFYFGQSNPGSVYGGASSIILILLWVNYTCLILFFGAEFTVQYALHKNETIRPNRYSQPAIYRELEKLNNKRVKLPGDQKILNKLRESLGDIKDQPDSKV</sequence>
<dbReference type="Pfam" id="PF03631">
    <property type="entry name" value="Virul_fac_BrkB"/>
    <property type="match status" value="1"/>
</dbReference>
<evidence type="ECO:0000256" key="1">
    <source>
        <dbReference type="ARBA" id="ARBA00004651"/>
    </source>
</evidence>
<dbReference type="InterPro" id="IPR017039">
    <property type="entry name" value="Virul_fac_BrkB"/>
</dbReference>
<organism evidence="7 8">
    <name type="scientific">Gillisia limnaea (strain DSM 15749 / LMG 21470 / R-8282)</name>
    <dbReference type="NCBI Taxonomy" id="865937"/>
    <lineage>
        <taxon>Bacteria</taxon>
        <taxon>Pseudomonadati</taxon>
        <taxon>Bacteroidota</taxon>
        <taxon>Flavobacteriia</taxon>
        <taxon>Flavobacteriales</taxon>
        <taxon>Flavobacteriaceae</taxon>
        <taxon>Gillisia</taxon>
    </lineage>
</organism>
<protein>
    <submittedName>
        <fullName evidence="7">Ribonuclease BN</fullName>
    </submittedName>
</protein>
<feature type="transmembrane region" description="Helical" evidence="6">
    <location>
        <begin position="30"/>
        <end position="53"/>
    </location>
</feature>
<dbReference type="EMBL" id="JH594606">
    <property type="protein sequence ID" value="EHQ01113.1"/>
    <property type="molecule type" value="Genomic_DNA"/>
</dbReference>
<proteinExistence type="predicted"/>
<dbReference type="RefSeq" id="WP_006987439.1">
    <property type="nucleotide sequence ID" value="NZ_JH594606.1"/>
</dbReference>
<keyword evidence="5 6" id="KW-0472">Membrane</keyword>
<evidence type="ECO:0000256" key="6">
    <source>
        <dbReference type="SAM" id="Phobius"/>
    </source>
</evidence>
<dbReference type="HOGENOM" id="CLU_045539_5_1_10"/>
<comment type="subcellular location">
    <subcellularLocation>
        <location evidence="1">Cell membrane</location>
        <topology evidence="1">Multi-pass membrane protein</topology>
    </subcellularLocation>
</comment>
<dbReference type="eggNOG" id="COG1295">
    <property type="taxonomic scope" value="Bacteria"/>
</dbReference>
<feature type="transmembrane region" description="Helical" evidence="6">
    <location>
        <begin position="134"/>
        <end position="162"/>
    </location>
</feature>
<accession>H2BYJ2</accession>
<dbReference type="Proteomes" id="UP000003844">
    <property type="component" value="Unassembled WGS sequence"/>
</dbReference>
<gene>
    <name evidence="7" type="ORF">Gilli_0399</name>
</gene>
<keyword evidence="4 6" id="KW-1133">Transmembrane helix</keyword>
<dbReference type="STRING" id="865937.Gilli_0399"/>
<evidence type="ECO:0000256" key="5">
    <source>
        <dbReference type="ARBA" id="ARBA00023136"/>
    </source>
</evidence>
<dbReference type="GO" id="GO:0005886">
    <property type="term" value="C:plasma membrane"/>
    <property type="evidence" value="ECO:0007669"/>
    <property type="project" value="UniProtKB-SubCell"/>
</dbReference>